<name>A0A0D0CDM4_9AGAM</name>
<gene>
    <name evidence="2" type="ORF">PAXRUDRAFT_833320</name>
</gene>
<keyword evidence="3" id="KW-1185">Reference proteome</keyword>
<accession>A0A0D0CDM4</accession>
<keyword evidence="1" id="KW-1133">Transmembrane helix</keyword>
<sequence length="76" mass="8466">MKAGKSTEKHVKVLKKVDKHFVMFLMCIFSFLIRDVEISSKCILVSGQRGESDKNGEVADGNEAQQGLRAIDLIAR</sequence>
<dbReference type="Proteomes" id="UP000054538">
    <property type="component" value="Unassembled WGS sequence"/>
</dbReference>
<proteinExistence type="predicted"/>
<feature type="transmembrane region" description="Helical" evidence="1">
    <location>
        <begin position="20"/>
        <end position="36"/>
    </location>
</feature>
<dbReference type="InParanoid" id="A0A0D0CDM4"/>
<organism evidence="2 3">
    <name type="scientific">Paxillus rubicundulus Ve08.2h10</name>
    <dbReference type="NCBI Taxonomy" id="930991"/>
    <lineage>
        <taxon>Eukaryota</taxon>
        <taxon>Fungi</taxon>
        <taxon>Dikarya</taxon>
        <taxon>Basidiomycota</taxon>
        <taxon>Agaricomycotina</taxon>
        <taxon>Agaricomycetes</taxon>
        <taxon>Agaricomycetidae</taxon>
        <taxon>Boletales</taxon>
        <taxon>Paxilineae</taxon>
        <taxon>Paxillaceae</taxon>
        <taxon>Paxillus</taxon>
    </lineage>
</organism>
<dbReference type="AlphaFoldDB" id="A0A0D0CDM4"/>
<protein>
    <submittedName>
        <fullName evidence="2">Uncharacterized protein</fullName>
    </submittedName>
</protein>
<keyword evidence="1" id="KW-0812">Transmembrane</keyword>
<reference evidence="3" key="2">
    <citation type="submission" date="2015-01" db="EMBL/GenBank/DDBJ databases">
        <title>Evolutionary Origins and Diversification of the Mycorrhizal Mutualists.</title>
        <authorList>
            <consortium name="DOE Joint Genome Institute"/>
            <consortium name="Mycorrhizal Genomics Consortium"/>
            <person name="Kohler A."/>
            <person name="Kuo A."/>
            <person name="Nagy L.G."/>
            <person name="Floudas D."/>
            <person name="Copeland A."/>
            <person name="Barry K.W."/>
            <person name="Cichocki N."/>
            <person name="Veneault-Fourrey C."/>
            <person name="LaButti K."/>
            <person name="Lindquist E.A."/>
            <person name="Lipzen A."/>
            <person name="Lundell T."/>
            <person name="Morin E."/>
            <person name="Murat C."/>
            <person name="Riley R."/>
            <person name="Ohm R."/>
            <person name="Sun H."/>
            <person name="Tunlid A."/>
            <person name="Henrissat B."/>
            <person name="Grigoriev I.V."/>
            <person name="Hibbett D.S."/>
            <person name="Martin F."/>
        </authorList>
    </citation>
    <scope>NUCLEOTIDE SEQUENCE [LARGE SCALE GENOMIC DNA]</scope>
    <source>
        <strain evidence="3">Ve08.2h10</strain>
    </source>
</reference>
<reference evidence="2 3" key="1">
    <citation type="submission" date="2014-04" db="EMBL/GenBank/DDBJ databases">
        <authorList>
            <consortium name="DOE Joint Genome Institute"/>
            <person name="Kuo A."/>
            <person name="Kohler A."/>
            <person name="Jargeat P."/>
            <person name="Nagy L.G."/>
            <person name="Floudas D."/>
            <person name="Copeland A."/>
            <person name="Barry K.W."/>
            <person name="Cichocki N."/>
            <person name="Veneault-Fourrey C."/>
            <person name="LaButti K."/>
            <person name="Lindquist E.A."/>
            <person name="Lipzen A."/>
            <person name="Lundell T."/>
            <person name="Morin E."/>
            <person name="Murat C."/>
            <person name="Sun H."/>
            <person name="Tunlid A."/>
            <person name="Henrissat B."/>
            <person name="Grigoriev I.V."/>
            <person name="Hibbett D.S."/>
            <person name="Martin F."/>
            <person name="Nordberg H.P."/>
            <person name="Cantor M.N."/>
            <person name="Hua S.X."/>
        </authorList>
    </citation>
    <scope>NUCLEOTIDE SEQUENCE [LARGE SCALE GENOMIC DNA]</scope>
    <source>
        <strain evidence="2 3">Ve08.2h10</strain>
    </source>
</reference>
<evidence type="ECO:0000313" key="3">
    <source>
        <dbReference type="Proteomes" id="UP000054538"/>
    </source>
</evidence>
<evidence type="ECO:0000256" key="1">
    <source>
        <dbReference type="SAM" id="Phobius"/>
    </source>
</evidence>
<dbReference type="EMBL" id="KN825927">
    <property type="protein sequence ID" value="KIK80812.1"/>
    <property type="molecule type" value="Genomic_DNA"/>
</dbReference>
<evidence type="ECO:0000313" key="2">
    <source>
        <dbReference type="EMBL" id="KIK80812.1"/>
    </source>
</evidence>
<dbReference type="HOGENOM" id="CLU_2655185_0_0_1"/>
<keyword evidence="1" id="KW-0472">Membrane</keyword>